<organism evidence="1 2">
    <name type="scientific">Actinomadura namibiensis</name>
    <dbReference type="NCBI Taxonomy" id="182080"/>
    <lineage>
        <taxon>Bacteria</taxon>
        <taxon>Bacillati</taxon>
        <taxon>Actinomycetota</taxon>
        <taxon>Actinomycetes</taxon>
        <taxon>Streptosporangiales</taxon>
        <taxon>Thermomonosporaceae</taxon>
        <taxon>Actinomadura</taxon>
    </lineage>
</organism>
<keyword evidence="2" id="KW-1185">Reference proteome</keyword>
<evidence type="ECO:0000313" key="2">
    <source>
        <dbReference type="Proteomes" id="UP000572680"/>
    </source>
</evidence>
<evidence type="ECO:0000313" key="1">
    <source>
        <dbReference type="EMBL" id="MBA8955977.1"/>
    </source>
</evidence>
<reference evidence="1 2" key="1">
    <citation type="submission" date="2020-08" db="EMBL/GenBank/DDBJ databases">
        <title>Genomic Encyclopedia of Type Strains, Phase IV (KMG-IV): sequencing the most valuable type-strain genomes for metagenomic binning, comparative biology and taxonomic classification.</title>
        <authorList>
            <person name="Goeker M."/>
        </authorList>
    </citation>
    <scope>NUCLEOTIDE SEQUENCE [LARGE SCALE GENOMIC DNA]</scope>
    <source>
        <strain evidence="1 2">DSM 44197</strain>
    </source>
</reference>
<accession>A0A7W3QQU9</accession>
<dbReference type="RefSeq" id="WP_067811122.1">
    <property type="nucleotide sequence ID" value="NZ_BAAALP010000106.1"/>
</dbReference>
<comment type="caution">
    <text evidence="1">The sequence shown here is derived from an EMBL/GenBank/DDBJ whole genome shotgun (WGS) entry which is preliminary data.</text>
</comment>
<protein>
    <submittedName>
        <fullName evidence="1">Uncharacterized protein</fullName>
    </submittedName>
</protein>
<sequence length="97" mass="10563">MIQSQAPPVVVPGTGEPPARDSVRGWLRWIGYRVFAVHDAQARAMGLEVAESPTGLRRAYRDPRFHGLAVCVRDGTHVGEAGTVCGRCGARFFRETA</sequence>
<dbReference type="AlphaFoldDB" id="A0A7W3QQU9"/>
<dbReference type="EMBL" id="JACJIA010000013">
    <property type="protein sequence ID" value="MBA8955977.1"/>
    <property type="molecule type" value="Genomic_DNA"/>
</dbReference>
<proteinExistence type="predicted"/>
<name>A0A7W3QQU9_ACTNM</name>
<dbReference type="Proteomes" id="UP000572680">
    <property type="component" value="Unassembled WGS sequence"/>
</dbReference>
<gene>
    <name evidence="1" type="ORF">HNR61_007659</name>
</gene>